<gene>
    <name evidence="17" type="primary">gltB</name>
    <name evidence="17" type="ORF">GCM10010411_10820</name>
</gene>
<dbReference type="SUPFAM" id="SSF56235">
    <property type="entry name" value="N-terminal nucleophile aminohydrolases (Ntn hydrolases)"/>
    <property type="match status" value="1"/>
</dbReference>
<dbReference type="SUPFAM" id="SSF51395">
    <property type="entry name" value="FMN-linked oxidoreductases"/>
    <property type="match status" value="1"/>
</dbReference>
<evidence type="ECO:0000256" key="10">
    <source>
        <dbReference type="ARBA" id="ARBA00023004"/>
    </source>
</evidence>
<evidence type="ECO:0000256" key="13">
    <source>
        <dbReference type="ARBA" id="ARBA00023291"/>
    </source>
</evidence>
<dbReference type="InterPro" id="IPR036485">
    <property type="entry name" value="Glu_synth_asu_C_sf"/>
</dbReference>
<dbReference type="Pfam" id="PF01493">
    <property type="entry name" value="GXGXG"/>
    <property type="match status" value="1"/>
</dbReference>
<proteinExistence type="inferred from homology"/>
<dbReference type="CDD" id="cd02808">
    <property type="entry name" value="GltS_FMN"/>
    <property type="match status" value="1"/>
</dbReference>
<dbReference type="NCBIfam" id="NF008730">
    <property type="entry name" value="PRK11750.1"/>
    <property type="match status" value="1"/>
</dbReference>
<evidence type="ECO:0000313" key="17">
    <source>
        <dbReference type="EMBL" id="GAA2580094.1"/>
    </source>
</evidence>
<keyword evidence="5" id="KW-0285">Flavoprotein</keyword>
<keyword evidence="11" id="KW-0411">Iron-sulfur</keyword>
<dbReference type="Gene3D" id="3.20.20.70">
    <property type="entry name" value="Aldolase class I"/>
    <property type="match status" value="2"/>
</dbReference>
<accession>A0ABN3PEC5</accession>
<comment type="cofactor">
    <cofactor evidence="1">
        <name>FMN</name>
        <dbReference type="ChEBI" id="CHEBI:58210"/>
    </cofactor>
</comment>
<dbReference type="Pfam" id="PF04898">
    <property type="entry name" value="Glu_syn_central"/>
    <property type="match status" value="1"/>
</dbReference>
<dbReference type="Pfam" id="PF01645">
    <property type="entry name" value="Glu_synthase"/>
    <property type="match status" value="1"/>
</dbReference>
<dbReference type="InterPro" id="IPR001202">
    <property type="entry name" value="WW_dom"/>
</dbReference>
<evidence type="ECO:0000259" key="16">
    <source>
        <dbReference type="PROSITE" id="PS51278"/>
    </source>
</evidence>
<dbReference type="PANTHER" id="PTHR11938:SF133">
    <property type="entry name" value="GLUTAMATE SYNTHASE (NADH)"/>
    <property type="match status" value="1"/>
</dbReference>
<dbReference type="Pfam" id="PF00310">
    <property type="entry name" value="GATase_2"/>
    <property type="match status" value="1"/>
</dbReference>
<keyword evidence="7" id="KW-0479">Metal-binding</keyword>
<keyword evidence="13" id="KW-0003">3Fe-4S</keyword>
<dbReference type="CDD" id="cd00982">
    <property type="entry name" value="gltB_C"/>
    <property type="match status" value="1"/>
</dbReference>
<evidence type="ECO:0000256" key="7">
    <source>
        <dbReference type="ARBA" id="ARBA00022723"/>
    </source>
</evidence>
<comment type="pathway">
    <text evidence="14">Amino-acid biosynthesis.</text>
</comment>
<dbReference type="InterPro" id="IPR002932">
    <property type="entry name" value="Glu_synthdom"/>
</dbReference>
<comment type="similarity">
    <text evidence="3">Belongs to the glutamate synthase family.</text>
</comment>
<sequence length="1518" mass="164184">MAAAALTPGLPPNQGLYDPANEHDACGVGMVADLHGRKSHDIVQNALTVLKNLDHRGAVGAEPDDGDGVGILVQIPDSFFREVCDFALPEAGSYAAGLAFLPVDGDERAAAVAHIETLCVEEGLTVLGWRELPHDPDFAGPAARRAMPHFAQLFVTAAAHGPHAGKTGLELDRVVFCMRERAEQDVRVYFPSLSSRTIVYKGMLTTPQLEPFFPDLSDRRFGSAIALVHSRFSTNTFPAWELAHPYRFIAHNGEINTVKGNRNWMRAREALLKSDLIPGDLSRVYPVIDIEASDTASFDECLELLHLGGRSLPHAVLMMIPEAWENHTEMDPARRAFYEFHSTLMEAWDGPASVTFTDGTVVGAVLDRNGLRPGRYWVTDEGFVVLASEAGVLDIPADKVVRKGRLQPGKIFVVDTEAGRIVEDDEVKAELAAQHPYGQWLHDGLVRFEELPQREREVPTHETLVKRQQTFGYTLEEQRIILTPMVRTGAEPIGSMGTDTPIAVLSERPRLLFDYFKQLFAQVTNPPLDAIREEMITSLQSTLGPEGNLLEPGPESCRRLVLPTPILDNDELSKIIHINDEGSLPHLQAHVVHGLYDVNGGGEALEHRLEEICSEVSRAIAAGARIIVLSDRGSDSAKAAIPSLLLTGAVHHHLIREKTRTQVGLVIETAEARECHHMALLIGYGASAINPYLAIETVEDLIKTGVIDGIEPAKGVRNLVKAYGKGVLKVMSKIGVSTVASYTGAQIFEAIGLGGEVIDRAFTGTTSRLGGVGFDVIAAEVAQRHKKAYPPGGNEAAHRTLDVGGEYQWRREGELHLFNPDTVFKLQHAARTRQYEIYKEYTGKVDSQAEELMTLRGLFELREGERPPVPIDEVEPVESIVRRFSTGAMSYGSISAEAHETLAIAMNRLGGKSNTGEGGEDPRRFAPDENGDLRRSAIKQVASGRFGVTSEYLTNADDIQIKMAQGAKPGEGGQLPGHKVYPWIAKTRHSTPGVGLISPPPHHDIYSIEDLAQLIHDLKNANPAARVHVKLVAEVGVGTVAAGVSKAHADVVLISGHDGGTGASPLTSLKHAGAPWELGLAETQQTLLLNGLRDRIVVQTDGQMKTGRDVIIAALLGAEEYGFATAPLVVSGCVMMRVCHLDTCPVGVATQNPVLRERFSGKPEFVVNFFEFVAQEVREYLAALGFRTLDEAIGHVEMLDTRKAVDHWKAAGLDLTPILHRPELAEGAALRQVTGQDHGLEKALDNTLIQLAEGAIAFGEKVRLDLPIRNVNRTVGTMLGHEVTKKWGGAGLPDDTIDVTFTGSAGNSFGAFVPRGITLRLVGDANDYVGKGLSGGRLTVRPPLDATFAAETQIIGGNVILYGATSGELFARGVVGERFCVRNSGATAVVEGVGDHALEYMTGGRAVILGGTGRNLAAGMSGGIAYVLDLVTERVNPEMVDLEELTGEDRTFLRDIVERHHAETGSTVAAGLLADWEGALARLTKIMPRDYKRVLKAAEEARQQGLDVDEAIMAAAQK</sequence>
<dbReference type="RefSeq" id="WP_344538194.1">
    <property type="nucleotide sequence ID" value="NZ_BAAATD010000001.1"/>
</dbReference>
<keyword evidence="18" id="KW-1185">Reference proteome</keyword>
<dbReference type="Gene3D" id="2.160.20.60">
    <property type="entry name" value="Glutamate synthase, alpha subunit, C-terminal domain"/>
    <property type="match status" value="1"/>
</dbReference>
<dbReference type="Proteomes" id="UP001501509">
    <property type="component" value="Unassembled WGS sequence"/>
</dbReference>
<dbReference type="InterPro" id="IPR029055">
    <property type="entry name" value="Ntn_hydrolases_N"/>
</dbReference>
<feature type="domain" description="WW" evidence="15">
    <location>
        <begin position="318"/>
        <end position="353"/>
    </location>
</feature>
<dbReference type="PROSITE" id="PS51278">
    <property type="entry name" value="GATASE_TYPE_2"/>
    <property type="match status" value="1"/>
</dbReference>
<evidence type="ECO:0000256" key="3">
    <source>
        <dbReference type="ARBA" id="ARBA00009716"/>
    </source>
</evidence>
<dbReference type="InterPro" id="IPR050711">
    <property type="entry name" value="ET-N_metabolism_enzyme"/>
</dbReference>
<evidence type="ECO:0000256" key="2">
    <source>
        <dbReference type="ARBA" id="ARBA00001927"/>
    </source>
</evidence>
<keyword evidence="8" id="KW-0315">Glutamine amidotransferase</keyword>
<dbReference type="SUPFAM" id="SSF69336">
    <property type="entry name" value="Alpha subunit of glutamate synthase, C-terminal domain"/>
    <property type="match status" value="1"/>
</dbReference>
<evidence type="ECO:0000259" key="15">
    <source>
        <dbReference type="PROSITE" id="PS50020"/>
    </source>
</evidence>
<keyword evidence="10" id="KW-0408">Iron</keyword>
<keyword evidence="6" id="KW-0288">FMN</keyword>
<evidence type="ECO:0000256" key="14">
    <source>
        <dbReference type="ARBA" id="ARBA00029440"/>
    </source>
</evidence>
<name>A0ABN3PEC5_9ACTN</name>
<keyword evidence="9" id="KW-0560">Oxidoreductase</keyword>
<dbReference type="EMBL" id="BAAATD010000001">
    <property type="protein sequence ID" value="GAA2580094.1"/>
    <property type="molecule type" value="Genomic_DNA"/>
</dbReference>
<dbReference type="InterPro" id="IPR017932">
    <property type="entry name" value="GATase_2_dom"/>
</dbReference>
<evidence type="ECO:0000256" key="12">
    <source>
        <dbReference type="ARBA" id="ARBA00023164"/>
    </source>
</evidence>
<feature type="domain" description="Glutamine amidotransferase type-2" evidence="16">
    <location>
        <begin position="26"/>
        <end position="417"/>
    </location>
</feature>
<dbReference type="CDD" id="cd00713">
    <property type="entry name" value="GltS"/>
    <property type="match status" value="1"/>
</dbReference>
<dbReference type="Gene3D" id="3.60.20.10">
    <property type="entry name" value="Glutamine Phosphoribosylpyrophosphate, subunit 1, domain 1"/>
    <property type="match status" value="1"/>
</dbReference>
<evidence type="ECO:0000256" key="11">
    <source>
        <dbReference type="ARBA" id="ARBA00023014"/>
    </source>
</evidence>
<keyword evidence="12" id="KW-0314">Glutamate biosynthesis</keyword>
<evidence type="ECO:0000313" key="18">
    <source>
        <dbReference type="Proteomes" id="UP001501509"/>
    </source>
</evidence>
<protein>
    <submittedName>
        <fullName evidence="17">Glutamate synthase large subunit</fullName>
    </submittedName>
</protein>
<comment type="cofactor">
    <cofactor evidence="2">
        <name>[3Fe-4S] cluster</name>
        <dbReference type="ChEBI" id="CHEBI:21137"/>
    </cofactor>
</comment>
<evidence type="ECO:0000256" key="6">
    <source>
        <dbReference type="ARBA" id="ARBA00022643"/>
    </source>
</evidence>
<keyword evidence="4" id="KW-0028">Amino-acid biosynthesis</keyword>
<evidence type="ECO:0000256" key="5">
    <source>
        <dbReference type="ARBA" id="ARBA00022630"/>
    </source>
</evidence>
<dbReference type="InterPro" id="IPR006982">
    <property type="entry name" value="Glu_synth_centr_N"/>
</dbReference>
<dbReference type="PROSITE" id="PS50020">
    <property type="entry name" value="WW_DOMAIN_2"/>
    <property type="match status" value="1"/>
</dbReference>
<evidence type="ECO:0000256" key="4">
    <source>
        <dbReference type="ARBA" id="ARBA00022605"/>
    </source>
</evidence>
<evidence type="ECO:0000256" key="1">
    <source>
        <dbReference type="ARBA" id="ARBA00001917"/>
    </source>
</evidence>
<dbReference type="PANTHER" id="PTHR11938">
    <property type="entry name" value="FAD NADPH DEHYDROGENASE/OXIDOREDUCTASE"/>
    <property type="match status" value="1"/>
</dbReference>
<evidence type="ECO:0000256" key="9">
    <source>
        <dbReference type="ARBA" id="ARBA00023002"/>
    </source>
</evidence>
<reference evidence="17 18" key="1">
    <citation type="journal article" date="2019" name="Int. J. Syst. Evol. Microbiol.">
        <title>The Global Catalogue of Microorganisms (GCM) 10K type strain sequencing project: providing services to taxonomists for standard genome sequencing and annotation.</title>
        <authorList>
            <consortium name="The Broad Institute Genomics Platform"/>
            <consortium name="The Broad Institute Genome Sequencing Center for Infectious Disease"/>
            <person name="Wu L."/>
            <person name="Ma J."/>
        </authorList>
    </citation>
    <scope>NUCLEOTIDE SEQUENCE [LARGE SCALE GENOMIC DNA]</scope>
    <source>
        <strain evidence="17 18">JCM 6833</strain>
    </source>
</reference>
<comment type="caution">
    <text evidence="17">The sequence shown here is derived from an EMBL/GenBank/DDBJ whole genome shotgun (WGS) entry which is preliminary data.</text>
</comment>
<dbReference type="InterPro" id="IPR002489">
    <property type="entry name" value="Glu_synth_asu_C"/>
</dbReference>
<evidence type="ECO:0000256" key="8">
    <source>
        <dbReference type="ARBA" id="ARBA00022962"/>
    </source>
</evidence>
<organism evidence="17 18">
    <name type="scientific">Actinomadura fulvescens</name>
    <dbReference type="NCBI Taxonomy" id="46160"/>
    <lineage>
        <taxon>Bacteria</taxon>
        <taxon>Bacillati</taxon>
        <taxon>Actinomycetota</taxon>
        <taxon>Actinomycetes</taxon>
        <taxon>Streptosporangiales</taxon>
        <taxon>Thermomonosporaceae</taxon>
        <taxon>Actinomadura</taxon>
    </lineage>
</organism>
<dbReference type="InterPro" id="IPR013785">
    <property type="entry name" value="Aldolase_TIM"/>
</dbReference>